<accession>D2UY99</accession>
<evidence type="ECO:0000256" key="1">
    <source>
        <dbReference type="SAM" id="MobiDB-lite"/>
    </source>
</evidence>
<reference evidence="2 3" key="1">
    <citation type="journal article" date="2010" name="Cell">
        <title>The genome of Naegleria gruberi illuminates early eukaryotic versatility.</title>
        <authorList>
            <person name="Fritz-Laylin L.K."/>
            <person name="Prochnik S.E."/>
            <person name="Ginger M.L."/>
            <person name="Dacks J.B."/>
            <person name="Carpenter M.L."/>
            <person name="Field M.C."/>
            <person name="Kuo A."/>
            <person name="Paredez A."/>
            <person name="Chapman J."/>
            <person name="Pham J."/>
            <person name="Shu S."/>
            <person name="Neupane R."/>
            <person name="Cipriano M."/>
            <person name="Mancuso J."/>
            <person name="Tu H."/>
            <person name="Salamov A."/>
            <person name="Lindquist E."/>
            <person name="Shapiro H."/>
            <person name="Lucas S."/>
            <person name="Grigoriev I.V."/>
            <person name="Cande W.Z."/>
            <person name="Fulton C."/>
            <person name="Rokhsar D.S."/>
            <person name="Dawson S.C."/>
        </authorList>
    </citation>
    <scope>NUCLEOTIDE SEQUENCE [LARGE SCALE GENOMIC DNA]</scope>
    <source>
        <strain evidence="2 3">NEG-M</strain>
    </source>
</reference>
<proteinExistence type="predicted"/>
<dbReference type="AlphaFoldDB" id="D2UY99"/>
<name>D2UY99_NAEGR</name>
<dbReference type="InParanoid" id="D2UY99"/>
<dbReference type="Proteomes" id="UP000006671">
    <property type="component" value="Unassembled WGS sequence"/>
</dbReference>
<dbReference type="EMBL" id="GG738845">
    <property type="protein sequence ID" value="EFC50758.1"/>
    <property type="molecule type" value="Genomic_DNA"/>
</dbReference>
<dbReference type="KEGG" id="ngr:NAEGRDRAFT_45126"/>
<sequence length="135" mass="15687">MGGFASQMMKSIEEEYCFDEKYKNRTAIKPLSEYSTCQRILPRVVYDDDSMLRRRMMVKEFRSQRSAVVKLPPINSSQKHHKVKTTKSEGSINENDLDETILENLQHPNCFGPVNQLHNTNRNTSSTDNTVYYFG</sequence>
<feature type="region of interest" description="Disordered" evidence="1">
    <location>
        <begin position="71"/>
        <end position="94"/>
    </location>
</feature>
<protein>
    <submittedName>
        <fullName evidence="2">Predicted protein</fullName>
    </submittedName>
</protein>
<keyword evidence="3" id="KW-1185">Reference proteome</keyword>
<organism evidence="3">
    <name type="scientific">Naegleria gruberi</name>
    <name type="common">Amoeba</name>
    <dbReference type="NCBI Taxonomy" id="5762"/>
    <lineage>
        <taxon>Eukaryota</taxon>
        <taxon>Discoba</taxon>
        <taxon>Heterolobosea</taxon>
        <taxon>Tetramitia</taxon>
        <taxon>Eutetramitia</taxon>
        <taxon>Vahlkampfiidae</taxon>
        <taxon>Naegleria</taxon>
    </lineage>
</organism>
<gene>
    <name evidence="2" type="ORF">NAEGRDRAFT_45126</name>
</gene>
<dbReference type="RefSeq" id="XP_002683502.1">
    <property type="nucleotide sequence ID" value="XM_002683456.1"/>
</dbReference>
<dbReference type="GeneID" id="8849815"/>
<evidence type="ECO:0000313" key="3">
    <source>
        <dbReference type="Proteomes" id="UP000006671"/>
    </source>
</evidence>
<dbReference type="VEuPathDB" id="AmoebaDB:NAEGRDRAFT_45126"/>
<evidence type="ECO:0000313" key="2">
    <source>
        <dbReference type="EMBL" id="EFC50758.1"/>
    </source>
</evidence>